<feature type="domain" description="SHSP" evidence="5">
    <location>
        <begin position="1"/>
        <end position="104"/>
    </location>
</feature>
<evidence type="ECO:0000313" key="6">
    <source>
        <dbReference type="EMBL" id="DAD22884.1"/>
    </source>
</evidence>
<organism evidence="6 7">
    <name type="scientific">Nelumbo nucifera</name>
    <name type="common">Sacred lotus</name>
    <dbReference type="NCBI Taxonomy" id="4432"/>
    <lineage>
        <taxon>Eukaryota</taxon>
        <taxon>Viridiplantae</taxon>
        <taxon>Streptophyta</taxon>
        <taxon>Embryophyta</taxon>
        <taxon>Tracheophyta</taxon>
        <taxon>Spermatophyta</taxon>
        <taxon>Magnoliopsida</taxon>
        <taxon>Proteales</taxon>
        <taxon>Nelumbonaceae</taxon>
        <taxon>Nelumbo</taxon>
    </lineage>
</organism>
<name>A0A822XMQ6_NELNU</name>
<dbReference type="PANTHER" id="PTHR46991">
    <property type="entry name" value="23.5 KDA HEAT SHOCK PROTEIN, MITOCHONDRIAL"/>
    <property type="match status" value="1"/>
</dbReference>
<evidence type="ECO:0000256" key="2">
    <source>
        <dbReference type="ARBA" id="ARBA00023016"/>
    </source>
</evidence>
<evidence type="ECO:0000259" key="5">
    <source>
        <dbReference type="PROSITE" id="PS01031"/>
    </source>
</evidence>
<dbReference type="EMBL" id="DUZY01000001">
    <property type="protein sequence ID" value="DAD22884.1"/>
    <property type="molecule type" value="Genomic_DNA"/>
</dbReference>
<dbReference type="InterPro" id="IPR002068">
    <property type="entry name" value="A-crystallin/Hsp20_dom"/>
</dbReference>
<sequence>MEAGSRKGWEVKEDENGLYVRIDMLGLRKENVKASMEKNTLIIKGEGEKESEEEDSGRRYSNMIDLPEKLYKIDKIKAEMKNCVLKGCSSEGVGRREEGHFPFD</sequence>
<comment type="similarity">
    <text evidence="3 4">Belongs to the small heat shock protein (HSP20) family.</text>
</comment>
<dbReference type="PROSITE" id="PS01031">
    <property type="entry name" value="SHSP"/>
    <property type="match status" value="1"/>
</dbReference>
<dbReference type="CDD" id="cd06464">
    <property type="entry name" value="ACD_sHsps-like"/>
    <property type="match status" value="1"/>
</dbReference>
<keyword evidence="2" id="KW-0346">Stress response</keyword>
<reference evidence="6 7" key="1">
    <citation type="journal article" date="2020" name="Mol. Biol. Evol.">
        <title>Distinct Expression and Methylation Patterns for Genes with Different Fates following a Single Whole-Genome Duplication in Flowering Plants.</title>
        <authorList>
            <person name="Shi T."/>
            <person name="Rahmani R.S."/>
            <person name="Gugger P.F."/>
            <person name="Wang M."/>
            <person name="Li H."/>
            <person name="Zhang Y."/>
            <person name="Li Z."/>
            <person name="Wang Q."/>
            <person name="Van de Peer Y."/>
            <person name="Marchal K."/>
            <person name="Chen J."/>
        </authorList>
    </citation>
    <scope>NUCLEOTIDE SEQUENCE [LARGE SCALE GENOMIC DNA]</scope>
    <source>
        <tissue evidence="6">Leaf</tissue>
    </source>
</reference>
<dbReference type="Pfam" id="PF00011">
    <property type="entry name" value="HSP20"/>
    <property type="match status" value="1"/>
</dbReference>
<proteinExistence type="inferred from homology"/>
<keyword evidence="7" id="KW-1185">Reference proteome</keyword>
<dbReference type="PANTHER" id="PTHR46991:SF11">
    <property type="entry name" value="SMALL HEAT SHOCK PROTEIN HSPF"/>
    <property type="match status" value="1"/>
</dbReference>
<evidence type="ECO:0000256" key="1">
    <source>
        <dbReference type="ARBA" id="ARBA00022946"/>
    </source>
</evidence>
<dbReference type="InterPro" id="IPR044656">
    <property type="entry name" value="HSP14.7/HSP23.5/HSP23.6-like"/>
</dbReference>
<keyword evidence="1" id="KW-0809">Transit peptide</keyword>
<dbReference type="SUPFAM" id="SSF49764">
    <property type="entry name" value="HSP20-like chaperones"/>
    <property type="match status" value="1"/>
</dbReference>
<evidence type="ECO:0000313" key="7">
    <source>
        <dbReference type="Proteomes" id="UP000607653"/>
    </source>
</evidence>
<dbReference type="Gene3D" id="2.60.40.790">
    <property type="match status" value="1"/>
</dbReference>
<evidence type="ECO:0000256" key="4">
    <source>
        <dbReference type="RuleBase" id="RU003616"/>
    </source>
</evidence>
<accession>A0A822XMQ6</accession>
<comment type="caution">
    <text evidence="6">The sequence shown here is derived from an EMBL/GenBank/DDBJ whole genome shotgun (WGS) entry which is preliminary data.</text>
</comment>
<dbReference type="InterPro" id="IPR008978">
    <property type="entry name" value="HSP20-like_chaperone"/>
</dbReference>
<evidence type="ECO:0000256" key="3">
    <source>
        <dbReference type="PROSITE-ProRule" id="PRU00285"/>
    </source>
</evidence>
<dbReference type="Proteomes" id="UP000607653">
    <property type="component" value="Unassembled WGS sequence"/>
</dbReference>
<gene>
    <name evidence="6" type="ORF">HUJ06_024347</name>
</gene>
<protein>
    <recommendedName>
        <fullName evidence="5">SHSP domain-containing protein</fullName>
    </recommendedName>
</protein>
<dbReference type="AlphaFoldDB" id="A0A822XMQ6"/>